<dbReference type="SUPFAM" id="SSF48726">
    <property type="entry name" value="Immunoglobulin"/>
    <property type="match status" value="3"/>
</dbReference>
<comment type="caution">
    <text evidence="2">The sequence shown here is derived from an EMBL/GenBank/DDBJ whole genome shotgun (WGS) entry which is preliminary data.</text>
</comment>
<protein>
    <recommendedName>
        <fullName evidence="1">Ig-like domain-containing protein</fullName>
    </recommendedName>
</protein>
<dbReference type="InterPro" id="IPR036179">
    <property type="entry name" value="Ig-like_dom_sf"/>
</dbReference>
<evidence type="ECO:0000313" key="3">
    <source>
        <dbReference type="Proteomes" id="UP000295479"/>
    </source>
</evidence>
<feature type="domain" description="Ig-like" evidence="1">
    <location>
        <begin position="995"/>
        <end position="1092"/>
    </location>
</feature>
<dbReference type="Pfam" id="PF19081">
    <property type="entry name" value="Ig_7"/>
    <property type="match status" value="1"/>
</dbReference>
<proteinExistence type="predicted"/>
<feature type="domain" description="Ig-like" evidence="1">
    <location>
        <begin position="1638"/>
        <end position="1732"/>
    </location>
</feature>
<dbReference type="InterPro" id="IPR007110">
    <property type="entry name" value="Ig-like_dom"/>
</dbReference>
<evidence type="ECO:0000259" key="1">
    <source>
        <dbReference type="PROSITE" id="PS50835"/>
    </source>
</evidence>
<accession>A0A4R5C4B6</accession>
<feature type="domain" description="Ig-like" evidence="1">
    <location>
        <begin position="722"/>
        <end position="819"/>
    </location>
</feature>
<evidence type="ECO:0000313" key="2">
    <source>
        <dbReference type="EMBL" id="TDD94458.1"/>
    </source>
</evidence>
<feature type="domain" description="Ig-like" evidence="1">
    <location>
        <begin position="195"/>
        <end position="276"/>
    </location>
</feature>
<reference evidence="2 3" key="1">
    <citation type="submission" date="2019-03" db="EMBL/GenBank/DDBJ databases">
        <title>Flavobacterium AR-3-4 sp. nov. isolated from arctic soil.</title>
        <authorList>
            <person name="Chaudhary D.K."/>
        </authorList>
    </citation>
    <scope>NUCLEOTIDE SEQUENCE [LARGE SCALE GENOMIC DNA]</scope>
    <source>
        <strain evidence="2 3">AR-3-4</strain>
    </source>
</reference>
<name>A0A4R5C4B6_9FLAO</name>
<dbReference type="InterPro" id="IPR045829">
    <property type="entry name" value="PKD_6"/>
</dbReference>
<dbReference type="Proteomes" id="UP000295479">
    <property type="component" value="Unassembled WGS sequence"/>
</dbReference>
<keyword evidence="3" id="KW-1185">Reference proteome</keyword>
<feature type="domain" description="Ig-like" evidence="1">
    <location>
        <begin position="1824"/>
        <end position="1919"/>
    </location>
</feature>
<dbReference type="RefSeq" id="WP_220398941.1">
    <property type="nucleotide sequence ID" value="NZ_SMFK01000016.1"/>
</dbReference>
<dbReference type="SMART" id="SM00409">
    <property type="entry name" value="IG"/>
    <property type="match status" value="3"/>
</dbReference>
<organism evidence="2 3">
    <name type="scientific">Flavobacterium cellulosilyticum</name>
    <dbReference type="NCBI Taxonomy" id="2541731"/>
    <lineage>
        <taxon>Bacteria</taxon>
        <taxon>Pseudomonadati</taxon>
        <taxon>Bacteroidota</taxon>
        <taxon>Flavobacteriia</taxon>
        <taxon>Flavobacteriales</taxon>
        <taxon>Flavobacteriaceae</taxon>
        <taxon>Flavobacterium</taxon>
    </lineage>
</organism>
<feature type="domain" description="Ig-like" evidence="1">
    <location>
        <begin position="1177"/>
        <end position="1272"/>
    </location>
</feature>
<feature type="non-terminal residue" evidence="2">
    <location>
        <position position="1923"/>
    </location>
</feature>
<dbReference type="InterPro" id="IPR044023">
    <property type="entry name" value="Ig_7"/>
</dbReference>
<dbReference type="Gene3D" id="2.60.40.10">
    <property type="entry name" value="Immunoglobulins"/>
    <property type="match status" value="15"/>
</dbReference>
<gene>
    <name evidence="2" type="ORF">E0F76_16825</name>
</gene>
<sequence>MKKIYLFLILLFFNYYFGISQNFDQFASGIKINNIIYNTTGIDPNKINSDSGAPNFERANLGVFGQNSSCAKITASEIKTWKTSSGNVCTATLYWRTYPNGSPSGIFNAIPLSMVTNCAGSVFADGIGPCTGNDQKWKDYSLNTNFITGLSPGSYILEINFGYTGSDTSISTCETTKYISNLGANYKASFTITNPITTPSVSSTTLCEGSSLTLTSNPSGGSAPYTFNWTGPNGYTSTVENPIINTVTTSNSGVYSVIVTDACGAISTIQSTNSVTVNTLSVAPTTISGTTTICNGQSTTLTVSGGTLGTAGIAEWFSGSCGGTSVGTGNSISVSPTANTTYYVRYAGTCNSTTCTTATVIVNPILVPSASILANPTSPICSGTSVTFTATSKNGGSTPSYQWFINNVAINGQTASTFTTSTLNNSNQVKVEMTSNAICPVPATVTSNILTITVNPVLTPSVNILASQTTFCTGTSVTFSINSITNGGLTPTYQWKRNGNPISGENSSTYTSNSLVDNDIITLDLTSSATCAIPAMVSSNPIQVKVNPNLPVSVSVGASATTICAGTNVTFTATATNGGTTPAYQWKLNASNVGINSATYTNSALVNGDVVSVQLTSNATCATGNLATSSPITMTVNPNLPVSVSVGASATTICPGTNVIFTATPTNGGTTPAYQWKINGNNVGTNSATYTSTTLSNNDVITAVISSNATPCATGNPATSSPITMTVNPNLPVSVSVGASATTICSGTNVTFTATPTNGGSTPTYQWKLNGSNVGSNNTTYASTNLSNNDVVTVVLTSNATPCATGNPATSSPITMTVNPNLPVSVSVGASATTICSGTNVTFTATPTNGGTTPAYQWKINGNNVGTNSATYASTTLSNNDVITAVITSNATPCATGSPATSSPITMTVNPNLPVSVSVGASATTICSGTNVTFTATPTNGGSTPTYQWKLNGSNVGSNNTTYASTNLSNNDVVTVVLTSNATPCATGNPATSSPITMTVNPNLPVSVSVGASATTICSGTNVTFTATPTNGGSTPSYQWKLNGSNVGSNNTTYASTTLSNNDVVTVVLTSNATPCATGNPATSSPITMTVNPNIPVSVSVGASTTTICPGTNVTFTATPTNGGTTPVYQWKINGSNVGTNSTTYASTTLSNNDVVTAVITSNATPCATGNPATSSPITMTVNPNLPVSVSVGASATTICSGTNVTFTATPTNGGSTPTYQWKLNGSNVGSNNTTYASTTLSNNDVVTVVLTSNATPCATGNPATSSPITLTVNPNAAISLTSAAGTNNQTRCINIAIANITYAVSGGGTGAGVSGLPLGVTGTFSGSTFTISGTPSVAGIFNYTVTTTGNCSQTTATGTITVNPNAAITLTSAPATTLQNICRLSAITNITYNVTGASTINAAGLPSGVNAVLSGGIVTISGTPAAAGTYNYTINTTGPCVNTSASGTIVVWNGNPSGWNGSSSITISNNSICPPAANITISAPNGASNVQYYKWILPTGWSIISGDLTSSISVSVTTAAQTGNQVVTVQAVNSCGNIGISSPASGNKAISVDTFTGVTVTPIPQSVCSGSSISVIGTLTGNATSGTWTAPSGTFSPMVISGTNPITVSSTYTPSISSGNVALTITTNTPTGCSTQPGTATLNVTVNQIVTITAHPTTTQTICSGTNASFSVTATGTGLTYQWRKGTTNLSNTGNITGATTATLNLSNVATSDAGSYNVIVSGASPCSSVTSNTATLVVNQAVAISTQPILTQTLCTGNSVSFSTTATGTGLSYQWRKGTTVLNNTGNITGATTSTLTINPVVSADAASDYNVVITGTAPCTPVTSNNAALVINDAVVISTQPAATQTICSGTNASFSIIATGTGLTYQWRKGTTNLSNTGNITGATTATLNLSNVATSDAGSYNVIVSGASPCSSVTSNAA</sequence>
<dbReference type="Pfam" id="PF19408">
    <property type="entry name" value="PKD_6"/>
    <property type="match status" value="1"/>
</dbReference>
<dbReference type="InterPro" id="IPR003599">
    <property type="entry name" value="Ig_sub"/>
</dbReference>
<dbReference type="InterPro" id="IPR013783">
    <property type="entry name" value="Ig-like_fold"/>
</dbReference>
<dbReference type="EMBL" id="SMFK01000016">
    <property type="protein sequence ID" value="TDD94458.1"/>
    <property type="molecule type" value="Genomic_DNA"/>
</dbReference>
<dbReference type="PROSITE" id="PS50835">
    <property type="entry name" value="IG_LIKE"/>
    <property type="match status" value="6"/>
</dbReference>